<keyword evidence="3" id="KW-1185">Reference proteome</keyword>
<feature type="compositionally biased region" description="Polar residues" evidence="1">
    <location>
        <begin position="323"/>
        <end position="332"/>
    </location>
</feature>
<evidence type="ECO:0000313" key="2">
    <source>
        <dbReference type="EMBL" id="KAK2173459.1"/>
    </source>
</evidence>
<comment type="caution">
    <text evidence="2">The sequence shown here is derived from an EMBL/GenBank/DDBJ whole genome shotgun (WGS) entry which is preliminary data.</text>
</comment>
<feature type="region of interest" description="Disordered" evidence="1">
    <location>
        <begin position="129"/>
        <end position="185"/>
    </location>
</feature>
<evidence type="ECO:0000256" key="1">
    <source>
        <dbReference type="SAM" id="MobiDB-lite"/>
    </source>
</evidence>
<gene>
    <name evidence="2" type="ORF">NP493_874g00002</name>
</gene>
<sequence length="416" mass="45986">MDASAIRRRYGELIQKIKSFRMAIGDYGSLLKVTDAKNKPVRAPSANRRPGNTLRPVSGRHSQVGKVSLLGTSPSHSLTTGPLQISTIGNILQNGDSFSLADTITQARAMLNDNKQFRPFVQTETAVPPTTFPMRASTDQLGPLQPITPRRKAPTAIPKVGARGTESVRGQRPPSCRRRREAAPRTPVYQPNVHIESPKFIRLLYEDLLRALSLLRTQLGRRPMKDRHKDDDGVGDVSVEWQQLDGLVSDLERQLRACEVRILKAGAEARPPPSPVKVVTPPPPSPPPPPPPVRALSPVVSECGTDITTDTTTTTEEPPRTPWSRTKSLPSNSEWRQPIVAQNLCLRRCDTTLQASPRGKRLPRQAYPFVSSFPEVPPLPLLKQRTFVNVITGTSPTIGAVSRKHVKPTREKTWSY</sequence>
<name>A0AAD9KLR6_RIDPI</name>
<evidence type="ECO:0000313" key="3">
    <source>
        <dbReference type="Proteomes" id="UP001209878"/>
    </source>
</evidence>
<feature type="compositionally biased region" description="Low complexity" evidence="1">
    <location>
        <begin position="294"/>
        <end position="315"/>
    </location>
</feature>
<accession>A0AAD9KLR6</accession>
<feature type="region of interest" description="Disordered" evidence="1">
    <location>
        <begin position="268"/>
        <end position="332"/>
    </location>
</feature>
<dbReference type="Proteomes" id="UP001209878">
    <property type="component" value="Unassembled WGS sequence"/>
</dbReference>
<feature type="compositionally biased region" description="Pro residues" evidence="1">
    <location>
        <begin position="270"/>
        <end position="293"/>
    </location>
</feature>
<dbReference type="EMBL" id="JAODUO010000873">
    <property type="protein sequence ID" value="KAK2173459.1"/>
    <property type="molecule type" value="Genomic_DNA"/>
</dbReference>
<proteinExistence type="predicted"/>
<feature type="region of interest" description="Disordered" evidence="1">
    <location>
        <begin position="38"/>
        <end position="63"/>
    </location>
</feature>
<dbReference type="AlphaFoldDB" id="A0AAD9KLR6"/>
<organism evidence="2 3">
    <name type="scientific">Ridgeia piscesae</name>
    <name type="common">Tubeworm</name>
    <dbReference type="NCBI Taxonomy" id="27915"/>
    <lineage>
        <taxon>Eukaryota</taxon>
        <taxon>Metazoa</taxon>
        <taxon>Spiralia</taxon>
        <taxon>Lophotrochozoa</taxon>
        <taxon>Annelida</taxon>
        <taxon>Polychaeta</taxon>
        <taxon>Sedentaria</taxon>
        <taxon>Canalipalpata</taxon>
        <taxon>Sabellida</taxon>
        <taxon>Siboglinidae</taxon>
        <taxon>Ridgeia</taxon>
    </lineage>
</organism>
<reference evidence="2" key="1">
    <citation type="journal article" date="2023" name="Mol. Biol. Evol.">
        <title>Third-Generation Sequencing Reveals the Adaptive Role of the Epigenome in Three Deep-Sea Polychaetes.</title>
        <authorList>
            <person name="Perez M."/>
            <person name="Aroh O."/>
            <person name="Sun Y."/>
            <person name="Lan Y."/>
            <person name="Juniper S.K."/>
            <person name="Young C.R."/>
            <person name="Angers B."/>
            <person name="Qian P.Y."/>
        </authorList>
    </citation>
    <scope>NUCLEOTIDE SEQUENCE</scope>
    <source>
        <strain evidence="2">R07B-5</strain>
    </source>
</reference>
<protein>
    <submittedName>
        <fullName evidence="2">Uncharacterized protein</fullName>
    </submittedName>
</protein>